<organism evidence="20 21">
    <name type="scientific">Tropicimonas sediminicola</name>
    <dbReference type="NCBI Taxonomy" id="1031541"/>
    <lineage>
        <taxon>Bacteria</taxon>
        <taxon>Pseudomonadati</taxon>
        <taxon>Pseudomonadota</taxon>
        <taxon>Alphaproteobacteria</taxon>
        <taxon>Rhodobacterales</taxon>
        <taxon>Roseobacteraceae</taxon>
        <taxon>Tropicimonas</taxon>
    </lineage>
</organism>
<evidence type="ECO:0000256" key="16">
    <source>
        <dbReference type="RuleBase" id="RU000506"/>
    </source>
</evidence>
<evidence type="ECO:0000256" key="2">
    <source>
        <dbReference type="ARBA" id="ARBA00004947"/>
    </source>
</evidence>
<dbReference type="Pfam" id="PF02744">
    <property type="entry name" value="GalP_UDP_tr_C"/>
    <property type="match status" value="1"/>
</dbReference>
<evidence type="ECO:0000256" key="9">
    <source>
        <dbReference type="ARBA" id="ARBA00022833"/>
    </source>
</evidence>
<evidence type="ECO:0000313" key="20">
    <source>
        <dbReference type="EMBL" id="SNT09883.1"/>
    </source>
</evidence>
<evidence type="ECO:0000259" key="19">
    <source>
        <dbReference type="Pfam" id="PF02744"/>
    </source>
</evidence>
<evidence type="ECO:0000256" key="8">
    <source>
        <dbReference type="ARBA" id="ARBA00022723"/>
    </source>
</evidence>
<evidence type="ECO:0000256" key="1">
    <source>
        <dbReference type="ARBA" id="ARBA00001107"/>
    </source>
</evidence>
<dbReference type="InterPro" id="IPR001937">
    <property type="entry name" value="GalP_UDPtransf1"/>
</dbReference>
<comment type="catalytic activity">
    <reaction evidence="1 16">
        <text>alpha-D-galactose 1-phosphate + UDP-alpha-D-glucose = alpha-D-glucose 1-phosphate + UDP-alpha-D-galactose</text>
        <dbReference type="Rhea" id="RHEA:13989"/>
        <dbReference type="ChEBI" id="CHEBI:58336"/>
        <dbReference type="ChEBI" id="CHEBI:58601"/>
        <dbReference type="ChEBI" id="CHEBI:58885"/>
        <dbReference type="ChEBI" id="CHEBI:66914"/>
        <dbReference type="EC" id="2.7.7.12"/>
    </reaction>
</comment>
<evidence type="ECO:0000256" key="13">
    <source>
        <dbReference type="PIRSR" id="PIRSR000808-1"/>
    </source>
</evidence>
<dbReference type="PANTHER" id="PTHR11943:SF1">
    <property type="entry name" value="GALACTOSE-1-PHOSPHATE URIDYLYLTRANSFERASE"/>
    <property type="match status" value="1"/>
</dbReference>
<evidence type="ECO:0000256" key="14">
    <source>
        <dbReference type="PIRSR" id="PIRSR000808-3"/>
    </source>
</evidence>
<feature type="binding site" evidence="15">
    <location>
        <position position="297"/>
    </location>
    <ligand>
        <name>Fe cation</name>
        <dbReference type="ChEBI" id="CHEBI:24875"/>
    </ligand>
</feature>
<accession>A0A239JWT1</accession>
<sequence length="356" mass="40249">MDRGSVSTNAPHRRFNPLKGEWVLVSPHRTQRPWQGQQEATAGDEKPKHDPGCYLCAGNTRNSGAVNPDYKGPYVFDNDFPALLTDSPEGGTTGDPLFRADNVRGTARVMCFSERHDLTLPELPVPAIREVVDAWAGQVEELGAKWDWVAVFENKGAVMGCSQPHPHGQIWASDFLPNEVATEDAMQARHLSETGQVLLVEYAAAEAAKQERVVVENEHWIAVVPWWAVWPFETLVLPKRHVLRLPDLDVTERDALADVLKRLCTRYDNLFETEFPYTMGWHGAPTREGRYDHWQLHAHFYPPLLRSATVRKFMVGYEMLAEAQRDLTAESAADRLRSLPDVHYKDRFNTDQGGAE</sequence>
<feature type="binding site" evidence="15">
    <location>
        <position position="183"/>
    </location>
    <ligand>
        <name>Fe cation</name>
        <dbReference type="ChEBI" id="CHEBI:24875"/>
    </ligand>
</feature>
<dbReference type="NCBIfam" id="TIGR00209">
    <property type="entry name" value="galT_1"/>
    <property type="match status" value="1"/>
</dbReference>
<evidence type="ECO:0000256" key="15">
    <source>
        <dbReference type="PIRSR" id="PIRSR000808-4"/>
    </source>
</evidence>
<feature type="binding site" evidence="15">
    <location>
        <position position="282"/>
    </location>
    <ligand>
        <name>Fe cation</name>
        <dbReference type="ChEBI" id="CHEBI:24875"/>
    </ligand>
</feature>
<dbReference type="InterPro" id="IPR036265">
    <property type="entry name" value="HIT-like_sf"/>
</dbReference>
<evidence type="ECO:0000256" key="11">
    <source>
        <dbReference type="ARBA" id="ARBA00023277"/>
    </source>
</evidence>
<comment type="pathway">
    <text evidence="2 16">Carbohydrate metabolism; galactose metabolism.</text>
</comment>
<dbReference type="NCBIfam" id="NF008724">
    <property type="entry name" value="PRK11720.1"/>
    <property type="match status" value="1"/>
</dbReference>
<keyword evidence="6 16" id="KW-0808">Transferase</keyword>
<feature type="domain" description="Galactose-1-phosphate uridyl transferase N-terminal" evidence="18">
    <location>
        <begin position="9"/>
        <end position="177"/>
    </location>
</feature>
<dbReference type="GO" id="GO:0008108">
    <property type="term" value="F:UDP-glucose:hexose-1-phosphate uridylyltransferase activity"/>
    <property type="evidence" value="ECO:0007669"/>
    <property type="project" value="UniProtKB-UniRule"/>
</dbReference>
<evidence type="ECO:0000256" key="10">
    <source>
        <dbReference type="ARBA" id="ARBA00023144"/>
    </source>
</evidence>
<evidence type="ECO:0000256" key="5">
    <source>
        <dbReference type="ARBA" id="ARBA00016340"/>
    </source>
</evidence>
<dbReference type="Proteomes" id="UP000198426">
    <property type="component" value="Unassembled WGS sequence"/>
</dbReference>
<keyword evidence="21" id="KW-1185">Reference proteome</keyword>
<reference evidence="20 21" key="1">
    <citation type="submission" date="2017-06" db="EMBL/GenBank/DDBJ databases">
        <authorList>
            <person name="Kim H.J."/>
            <person name="Triplett B.A."/>
        </authorList>
    </citation>
    <scope>NUCLEOTIDE SEQUENCE [LARGE SCALE GENOMIC DNA]</scope>
    <source>
        <strain evidence="20 21">DSM 29339</strain>
    </source>
</reference>
<feature type="binding site" evidence="14">
    <location>
        <position position="165"/>
    </location>
    <ligand>
        <name>Zn(2+)</name>
        <dbReference type="ChEBI" id="CHEBI:29105"/>
    </ligand>
</feature>
<feature type="binding site" evidence="14">
    <location>
        <position position="53"/>
    </location>
    <ligand>
        <name>Zn(2+)</name>
        <dbReference type="ChEBI" id="CHEBI:29105"/>
    </ligand>
</feature>
<protein>
    <recommendedName>
        <fullName evidence="5 12">Galactose-1-phosphate uridylyltransferase</fullName>
        <ecNumber evidence="4 12">2.7.7.12</ecNumber>
    </recommendedName>
</protein>
<evidence type="ECO:0000313" key="21">
    <source>
        <dbReference type="Proteomes" id="UP000198426"/>
    </source>
</evidence>
<dbReference type="Pfam" id="PF01087">
    <property type="entry name" value="GalP_UDP_transf"/>
    <property type="match status" value="1"/>
</dbReference>
<dbReference type="PANTHER" id="PTHR11943">
    <property type="entry name" value="GALACTOSE-1-PHOSPHATE URIDYLYLTRANSFERASE"/>
    <property type="match status" value="1"/>
</dbReference>
<dbReference type="Gene3D" id="3.30.428.10">
    <property type="entry name" value="HIT-like"/>
    <property type="match status" value="2"/>
</dbReference>
<keyword evidence="9 14" id="KW-0862">Zinc</keyword>
<keyword evidence="11 16" id="KW-0119">Carbohydrate metabolism</keyword>
<feature type="binding site" evidence="14">
    <location>
        <position position="116"/>
    </location>
    <ligand>
        <name>Zn(2+)</name>
        <dbReference type="ChEBI" id="CHEBI:29105"/>
    </ligand>
</feature>
<dbReference type="EMBL" id="FZOY01000006">
    <property type="protein sequence ID" value="SNT09883.1"/>
    <property type="molecule type" value="Genomic_DNA"/>
</dbReference>
<dbReference type="FunFam" id="3.30.428.10:FF:000001">
    <property type="entry name" value="Galactose-1-phosphate uridylyltransferase"/>
    <property type="match status" value="1"/>
</dbReference>
<evidence type="ECO:0000256" key="4">
    <source>
        <dbReference type="ARBA" id="ARBA00012384"/>
    </source>
</evidence>
<dbReference type="EC" id="2.7.7.12" evidence="4 12"/>
<evidence type="ECO:0000256" key="12">
    <source>
        <dbReference type="NCBIfam" id="TIGR00209"/>
    </source>
</evidence>
<feature type="domain" description="Galactose-1-phosphate uridyl transferase C-terminal" evidence="19">
    <location>
        <begin position="186"/>
        <end position="346"/>
    </location>
</feature>
<evidence type="ECO:0000256" key="6">
    <source>
        <dbReference type="ARBA" id="ARBA00022679"/>
    </source>
</evidence>
<evidence type="ECO:0000256" key="17">
    <source>
        <dbReference type="SAM" id="MobiDB-lite"/>
    </source>
</evidence>
<feature type="active site" description="Tele-UMP-histidine intermediate" evidence="13">
    <location>
        <position position="167"/>
    </location>
</feature>
<comment type="cofactor">
    <cofactor evidence="15">
        <name>Fe cation</name>
        <dbReference type="ChEBI" id="CHEBI:24875"/>
    </cofactor>
    <text evidence="15">Binds 1 Fe cation per subunit.</text>
</comment>
<dbReference type="CDD" id="cd00608">
    <property type="entry name" value="GalT"/>
    <property type="match status" value="1"/>
</dbReference>
<dbReference type="InterPro" id="IPR019779">
    <property type="entry name" value="GalP_UDPtransf1_His-AS"/>
</dbReference>
<comment type="cofactor">
    <cofactor evidence="14">
        <name>Zn(2+)</name>
        <dbReference type="ChEBI" id="CHEBI:29105"/>
    </cofactor>
    <text evidence="14">Binds 1 zinc ion per subunit.</text>
</comment>
<dbReference type="InterPro" id="IPR005849">
    <property type="entry name" value="GalP_Utransf_N"/>
</dbReference>
<dbReference type="FunFam" id="3.30.428.10:FF:000002">
    <property type="entry name" value="Galactose-1-phosphate uridylyltransferase"/>
    <property type="match status" value="1"/>
</dbReference>
<dbReference type="GO" id="GO:0033499">
    <property type="term" value="P:galactose catabolic process via UDP-galactose, Leloir pathway"/>
    <property type="evidence" value="ECO:0007669"/>
    <property type="project" value="TreeGrafter"/>
</dbReference>
<feature type="binding site" evidence="14">
    <location>
        <position position="56"/>
    </location>
    <ligand>
        <name>Zn(2+)</name>
        <dbReference type="ChEBI" id="CHEBI:29105"/>
    </ligand>
</feature>
<dbReference type="RefSeq" id="WP_089234044.1">
    <property type="nucleotide sequence ID" value="NZ_FZOY01000006.1"/>
</dbReference>
<dbReference type="PROSITE" id="PS00117">
    <property type="entry name" value="GAL_P_UDP_TRANSF_I"/>
    <property type="match status" value="1"/>
</dbReference>
<dbReference type="UniPathway" id="UPA00214"/>
<evidence type="ECO:0000256" key="7">
    <source>
        <dbReference type="ARBA" id="ARBA00022695"/>
    </source>
</evidence>
<keyword evidence="8 14" id="KW-0479">Metal-binding</keyword>
<feature type="binding site" evidence="15">
    <location>
        <position position="299"/>
    </location>
    <ligand>
        <name>Fe cation</name>
        <dbReference type="ChEBI" id="CHEBI:24875"/>
    </ligand>
</feature>
<proteinExistence type="inferred from homology"/>
<comment type="similarity">
    <text evidence="3 16">Belongs to the galactose-1-phosphate uridylyltransferase type 1 family.</text>
</comment>
<dbReference type="InterPro" id="IPR005850">
    <property type="entry name" value="GalP_Utransf_C"/>
</dbReference>
<dbReference type="AlphaFoldDB" id="A0A239JWT1"/>
<evidence type="ECO:0000256" key="3">
    <source>
        <dbReference type="ARBA" id="ARBA00010951"/>
    </source>
</evidence>
<dbReference type="OrthoDB" id="9769064at2"/>
<feature type="region of interest" description="Disordered" evidence="17">
    <location>
        <begin position="28"/>
        <end position="49"/>
    </location>
</feature>
<keyword evidence="10 16" id="KW-0299">Galactose metabolism</keyword>
<gene>
    <name evidence="20" type="ORF">SAMN05421757_10695</name>
</gene>
<dbReference type="PIRSF" id="PIRSF000808">
    <property type="entry name" value="GalT"/>
    <property type="match status" value="1"/>
</dbReference>
<keyword evidence="15" id="KW-0408">Iron</keyword>
<dbReference type="GO" id="GO:0005737">
    <property type="term" value="C:cytoplasm"/>
    <property type="evidence" value="ECO:0007669"/>
    <property type="project" value="TreeGrafter"/>
</dbReference>
<name>A0A239JWT1_9RHOB</name>
<dbReference type="GO" id="GO:0008270">
    <property type="term" value="F:zinc ion binding"/>
    <property type="evidence" value="ECO:0007669"/>
    <property type="project" value="InterPro"/>
</dbReference>
<evidence type="ECO:0000259" key="18">
    <source>
        <dbReference type="Pfam" id="PF01087"/>
    </source>
</evidence>
<keyword evidence="7 16" id="KW-0548">Nucleotidyltransferase</keyword>
<dbReference type="SUPFAM" id="SSF54197">
    <property type="entry name" value="HIT-like"/>
    <property type="match status" value="2"/>
</dbReference>